<evidence type="ECO:0000313" key="3">
    <source>
        <dbReference type="Proteomes" id="UP000436692"/>
    </source>
</evidence>
<feature type="compositionally biased region" description="Polar residues" evidence="1">
    <location>
        <begin position="62"/>
        <end position="72"/>
    </location>
</feature>
<proteinExistence type="predicted"/>
<evidence type="ECO:0000256" key="1">
    <source>
        <dbReference type="SAM" id="MobiDB-lite"/>
    </source>
</evidence>
<dbReference type="AlphaFoldDB" id="A0AAE4WDX5"/>
<sequence length="78" mass="8496">MANLVYCQPGAKTRVIELFQANCINGCYARVFQAKGLDYTAALNPDMPGQNADGTPKERSRSQTTCGSSPTFSCWKKS</sequence>
<dbReference type="EMBL" id="WPHM01000004">
    <property type="protein sequence ID" value="MUZ57823.1"/>
    <property type="molecule type" value="Genomic_DNA"/>
</dbReference>
<feature type="region of interest" description="Disordered" evidence="1">
    <location>
        <begin position="45"/>
        <end position="78"/>
    </location>
</feature>
<evidence type="ECO:0000313" key="2">
    <source>
        <dbReference type="EMBL" id="MUZ57823.1"/>
    </source>
</evidence>
<protein>
    <submittedName>
        <fullName evidence="2">DUF563 domain-containing protein</fullName>
    </submittedName>
</protein>
<gene>
    <name evidence="2" type="ORF">GOZ95_10200</name>
</gene>
<reference evidence="2 3" key="1">
    <citation type="submission" date="2019-12" db="EMBL/GenBank/DDBJ databases">
        <title>Whole-genome sequencing of Allorhizobium vitis.</title>
        <authorList>
            <person name="Gan H.M."/>
            <person name="Szegedi E."/>
            <person name="Burr T."/>
            <person name="Savka M.A."/>
        </authorList>
    </citation>
    <scope>NUCLEOTIDE SEQUENCE [LARGE SCALE GENOMIC DNA]</scope>
    <source>
        <strain evidence="2 3">CG989</strain>
    </source>
</reference>
<accession>A0AAE4WDX5</accession>
<comment type="caution">
    <text evidence="2">The sequence shown here is derived from an EMBL/GenBank/DDBJ whole genome shotgun (WGS) entry which is preliminary data.</text>
</comment>
<organism evidence="2 3">
    <name type="scientific">Agrobacterium vitis</name>
    <name type="common">Rhizobium vitis</name>
    <dbReference type="NCBI Taxonomy" id="373"/>
    <lineage>
        <taxon>Bacteria</taxon>
        <taxon>Pseudomonadati</taxon>
        <taxon>Pseudomonadota</taxon>
        <taxon>Alphaproteobacteria</taxon>
        <taxon>Hyphomicrobiales</taxon>
        <taxon>Rhizobiaceae</taxon>
        <taxon>Rhizobium/Agrobacterium group</taxon>
        <taxon>Agrobacterium</taxon>
    </lineage>
</organism>
<dbReference type="Proteomes" id="UP000436692">
    <property type="component" value="Unassembled WGS sequence"/>
</dbReference>
<name>A0AAE4WDX5_AGRVI</name>